<dbReference type="InterPro" id="IPR034988">
    <property type="entry name" value="DAZ_BOULE_RRM"/>
</dbReference>
<evidence type="ECO:0000256" key="2">
    <source>
        <dbReference type="PROSITE-ProRule" id="PRU00176"/>
    </source>
</evidence>
<dbReference type="eggNOG" id="KOG0118">
    <property type="taxonomic scope" value="Eukaryota"/>
</dbReference>
<feature type="compositionally biased region" description="Polar residues" evidence="4">
    <location>
        <begin position="98"/>
        <end position="110"/>
    </location>
</feature>
<dbReference type="CDD" id="cd12412">
    <property type="entry name" value="RRM_DAZL_BOULE"/>
    <property type="match status" value="1"/>
</dbReference>
<keyword evidence="3" id="KW-0175">Coiled coil</keyword>
<gene>
    <name evidence="6" type="ORF">CAOG_001821</name>
</gene>
<dbReference type="Proteomes" id="UP000008743">
    <property type="component" value="Unassembled WGS sequence"/>
</dbReference>
<feature type="compositionally biased region" description="Basic and acidic residues" evidence="4">
    <location>
        <begin position="212"/>
        <end position="223"/>
    </location>
</feature>
<feature type="coiled-coil region" evidence="3">
    <location>
        <begin position="261"/>
        <end position="299"/>
    </location>
</feature>
<dbReference type="OrthoDB" id="439808at2759"/>
<accession>A0A0D2U5V9</accession>
<evidence type="ECO:0000256" key="3">
    <source>
        <dbReference type="SAM" id="Coils"/>
    </source>
</evidence>
<dbReference type="SMART" id="SM00360">
    <property type="entry name" value="RRM"/>
    <property type="match status" value="1"/>
</dbReference>
<dbReference type="STRING" id="595528.A0A0D2U5V9"/>
<dbReference type="PhylomeDB" id="A0A0D2U5V9"/>
<dbReference type="InterPro" id="IPR012677">
    <property type="entry name" value="Nucleotide-bd_a/b_plait_sf"/>
</dbReference>
<dbReference type="RefSeq" id="XP_011270062.1">
    <property type="nucleotide sequence ID" value="XM_011271760.1"/>
</dbReference>
<dbReference type="EMBL" id="KE346361">
    <property type="protein sequence ID" value="KJE90511.1"/>
    <property type="molecule type" value="Genomic_DNA"/>
</dbReference>
<reference evidence="7" key="1">
    <citation type="submission" date="2011-02" db="EMBL/GenBank/DDBJ databases">
        <title>The Genome Sequence of Capsaspora owczarzaki ATCC 30864.</title>
        <authorList>
            <person name="Russ C."/>
            <person name="Cuomo C."/>
            <person name="Burger G."/>
            <person name="Gray M.W."/>
            <person name="Holland P.W.H."/>
            <person name="King N."/>
            <person name="Lang F.B.F."/>
            <person name="Roger A.J."/>
            <person name="Ruiz-Trillo I."/>
            <person name="Young S.K."/>
            <person name="Zeng Q."/>
            <person name="Gargeya S."/>
            <person name="Alvarado L."/>
            <person name="Berlin A."/>
            <person name="Chapman S.B."/>
            <person name="Chen Z."/>
            <person name="Freedman E."/>
            <person name="Gellesch M."/>
            <person name="Goldberg J."/>
            <person name="Griggs A."/>
            <person name="Gujja S."/>
            <person name="Heilman E."/>
            <person name="Heiman D."/>
            <person name="Howarth C."/>
            <person name="Mehta T."/>
            <person name="Neiman D."/>
            <person name="Pearson M."/>
            <person name="Roberts A."/>
            <person name="Saif S."/>
            <person name="Shea T."/>
            <person name="Shenoy N."/>
            <person name="Sisk P."/>
            <person name="Stolte C."/>
            <person name="Sykes S."/>
            <person name="White J."/>
            <person name="Yandava C."/>
            <person name="Haas B."/>
            <person name="Nusbaum C."/>
            <person name="Birren B."/>
        </authorList>
    </citation>
    <scope>NUCLEOTIDE SEQUENCE</scope>
    <source>
        <strain evidence="7">ATCC 30864</strain>
    </source>
</reference>
<dbReference type="InParanoid" id="A0A0D2U5V9"/>
<protein>
    <recommendedName>
        <fullName evidence="5">RRM domain-containing protein</fullName>
    </recommendedName>
</protein>
<dbReference type="InterPro" id="IPR035979">
    <property type="entry name" value="RBD_domain_sf"/>
</dbReference>
<dbReference type="AlphaFoldDB" id="A0A0D2U5V9"/>
<keyword evidence="7" id="KW-1185">Reference proteome</keyword>
<evidence type="ECO:0000256" key="4">
    <source>
        <dbReference type="SAM" id="MobiDB-lite"/>
    </source>
</evidence>
<dbReference type="Gene3D" id="3.30.70.330">
    <property type="match status" value="1"/>
</dbReference>
<feature type="region of interest" description="Disordered" evidence="4">
    <location>
        <begin position="20"/>
        <end position="126"/>
    </location>
</feature>
<evidence type="ECO:0000313" key="6">
    <source>
        <dbReference type="EMBL" id="KJE90511.1"/>
    </source>
</evidence>
<dbReference type="GO" id="GO:0003723">
    <property type="term" value="F:RNA binding"/>
    <property type="evidence" value="ECO:0007669"/>
    <property type="project" value="UniProtKB-UniRule"/>
</dbReference>
<dbReference type="SUPFAM" id="SSF54928">
    <property type="entry name" value="RNA-binding domain, RBD"/>
    <property type="match status" value="1"/>
</dbReference>
<keyword evidence="1 2" id="KW-0694">RNA-binding</keyword>
<feature type="compositionally biased region" description="Low complexity" evidence="4">
    <location>
        <begin position="32"/>
        <end position="64"/>
    </location>
</feature>
<dbReference type="PANTHER" id="PTHR11176:SF57">
    <property type="entry name" value="PROTEIN BOULE"/>
    <property type="match status" value="1"/>
</dbReference>
<feature type="region of interest" description="Disordered" evidence="4">
    <location>
        <begin position="392"/>
        <end position="414"/>
    </location>
</feature>
<name>A0A0D2U5V9_CAPO3</name>
<feature type="domain" description="RRM" evidence="5">
    <location>
        <begin position="133"/>
        <end position="210"/>
    </location>
</feature>
<dbReference type="Pfam" id="PF00076">
    <property type="entry name" value="RRM_1"/>
    <property type="match status" value="1"/>
</dbReference>
<dbReference type="PANTHER" id="PTHR11176">
    <property type="entry name" value="BOULE-RELATED"/>
    <property type="match status" value="1"/>
</dbReference>
<organism evidence="6 7">
    <name type="scientific">Capsaspora owczarzaki (strain ATCC 30864)</name>
    <dbReference type="NCBI Taxonomy" id="595528"/>
    <lineage>
        <taxon>Eukaryota</taxon>
        <taxon>Filasterea</taxon>
        <taxon>Capsaspora</taxon>
    </lineage>
</organism>
<evidence type="ECO:0000259" key="5">
    <source>
        <dbReference type="PROSITE" id="PS50102"/>
    </source>
</evidence>
<feature type="region of interest" description="Disordered" evidence="4">
    <location>
        <begin position="212"/>
        <end position="251"/>
    </location>
</feature>
<proteinExistence type="predicted"/>
<dbReference type="InterPro" id="IPR000504">
    <property type="entry name" value="RRM_dom"/>
</dbReference>
<dbReference type="PROSITE" id="PS50102">
    <property type="entry name" value="RRM"/>
    <property type="match status" value="1"/>
</dbReference>
<sequence>MAAAPAVVAPSQYHLDSNLHADSESHAMLNLRSPRSSSTRSSSIDSTSSATPSTHSLASSSSEAAVDESMLSSDGPDHSAGSDTPEPSFTIPADEPSLTASNPNNTSLTAQRPAPFNSANNNAQRAPPATLGHRIFVGGINWKGEESDLREFFAKLGTVVECKIIADRVTGASKGYGFVSFSDAHTAEAVKQMQNLVYMGKPLHLSDAVRKPKGLDAKSDGSDKGASSRGPLQYASLPPTHPSAPFGAPAATKPYETVGSLSAQTSALQQQQQQLQLLLQQQQQLLQQQQHQLQQFHAAFGFANQMSFPATSAQLPVQPFSATSVSASVLPAAGGVPMAQAAAGRSAEQAYLQYINHTAAAAAAAQQLQFHQMMYMDPAQLDGYAMQMTQPLQHQQPMAPSRQSPAQATGSSRSNASTVVDSLSFLANDPPASIHSI</sequence>
<evidence type="ECO:0000256" key="1">
    <source>
        <dbReference type="ARBA" id="ARBA00022884"/>
    </source>
</evidence>
<evidence type="ECO:0000313" key="7">
    <source>
        <dbReference type="Proteomes" id="UP000008743"/>
    </source>
</evidence>